<evidence type="ECO:0000256" key="4">
    <source>
        <dbReference type="SAM" id="Phobius"/>
    </source>
</evidence>
<evidence type="ECO:0000256" key="1">
    <source>
        <dbReference type="ARBA" id="ARBA00006739"/>
    </source>
</evidence>
<dbReference type="SUPFAM" id="SSF53448">
    <property type="entry name" value="Nucleotide-diphospho-sugar transferases"/>
    <property type="match status" value="1"/>
</dbReference>
<sequence length="359" mass="40336">MGSDQPLNRFAVLVPAHNEELLIGILCQSLLDVDYPRDKYVVHIIADNCSDSTADIAASLCAKVLERTDPADVGKGQALSWALQRIDLDQFDAVLIVDADNYVGNNILTELNRMINSGEQSIQCYNAVGNRADSWFTQLLYVSRTIGNLLYHEAKYRLGLSSYLMGNGLCFRAELLKKKGWTAFSVGEDWEYYAQLVESGVMVAFAAKAKVFHQESKSLNQATSQRLRWSSGRFYVAWTQGLPLLFKGLRKKNWHVVDASLPLLTPNYSLLINLTLVGFFISLLLPTTNLKLFLLIAFFLLIMAQFTLFVTGAFIAGSPIKTSKAVLYVPFFLVWKAVIDILCITGLYRGKKWVRTKRH</sequence>
<keyword evidence="4" id="KW-1133">Transmembrane helix</keyword>
<proteinExistence type="inferred from homology"/>
<keyword evidence="3 5" id="KW-0808">Transferase</keyword>
<dbReference type="KEGG" id="dalk:DSCA_12030"/>
<dbReference type="PANTHER" id="PTHR43630">
    <property type="entry name" value="POLY-BETA-1,6-N-ACETYL-D-GLUCOSAMINE SYNTHASE"/>
    <property type="match status" value="1"/>
</dbReference>
<keyword evidence="4" id="KW-0472">Membrane</keyword>
<accession>A0A5K7YFC0</accession>
<comment type="similarity">
    <text evidence="1">Belongs to the glycosyltransferase 2 family.</text>
</comment>
<evidence type="ECO:0000313" key="6">
    <source>
        <dbReference type="Proteomes" id="UP000427906"/>
    </source>
</evidence>
<dbReference type="CDD" id="cd06438">
    <property type="entry name" value="EpsO_like"/>
    <property type="match status" value="1"/>
</dbReference>
<dbReference type="InterPro" id="IPR029044">
    <property type="entry name" value="Nucleotide-diphossugar_trans"/>
</dbReference>
<dbReference type="AlphaFoldDB" id="A0A5K7YFC0"/>
<feature type="transmembrane region" description="Helical" evidence="4">
    <location>
        <begin position="327"/>
        <end position="348"/>
    </location>
</feature>
<dbReference type="PANTHER" id="PTHR43630:SF1">
    <property type="entry name" value="POLY-BETA-1,6-N-ACETYL-D-GLUCOSAMINE SYNTHASE"/>
    <property type="match status" value="1"/>
</dbReference>
<dbReference type="EMBL" id="AP021874">
    <property type="protein sequence ID" value="BBO67273.1"/>
    <property type="molecule type" value="Genomic_DNA"/>
</dbReference>
<keyword evidence="4" id="KW-0812">Transmembrane</keyword>
<dbReference type="Pfam" id="PF13641">
    <property type="entry name" value="Glyco_tranf_2_3"/>
    <property type="match status" value="1"/>
</dbReference>
<name>A0A5K7YFC0_9BACT</name>
<gene>
    <name evidence="5" type="ORF">DSCA_12030</name>
</gene>
<keyword evidence="6" id="KW-1185">Reference proteome</keyword>
<reference evidence="5 6" key="1">
    <citation type="submission" date="2019-11" db="EMBL/GenBank/DDBJ databases">
        <title>Comparative genomics of hydrocarbon-degrading Desulfosarcina strains.</title>
        <authorList>
            <person name="Watanabe M."/>
            <person name="Kojima H."/>
            <person name="Fukui M."/>
        </authorList>
    </citation>
    <scope>NUCLEOTIDE SEQUENCE [LARGE SCALE GENOMIC DNA]</scope>
    <source>
        <strain evidence="5 6">PL12</strain>
    </source>
</reference>
<feature type="transmembrane region" description="Helical" evidence="4">
    <location>
        <begin position="292"/>
        <end position="315"/>
    </location>
</feature>
<evidence type="ECO:0000256" key="2">
    <source>
        <dbReference type="ARBA" id="ARBA00022676"/>
    </source>
</evidence>
<feature type="transmembrane region" description="Helical" evidence="4">
    <location>
        <begin position="268"/>
        <end position="285"/>
    </location>
</feature>
<dbReference type="Gene3D" id="3.90.550.10">
    <property type="entry name" value="Spore Coat Polysaccharide Biosynthesis Protein SpsA, Chain A"/>
    <property type="match status" value="1"/>
</dbReference>
<evidence type="ECO:0000256" key="3">
    <source>
        <dbReference type="ARBA" id="ARBA00022679"/>
    </source>
</evidence>
<dbReference type="Proteomes" id="UP000427906">
    <property type="component" value="Chromosome"/>
</dbReference>
<protein>
    <submittedName>
        <fullName evidence="5">Glycosyl transferase</fullName>
    </submittedName>
</protein>
<evidence type="ECO:0000313" key="5">
    <source>
        <dbReference type="EMBL" id="BBO67273.1"/>
    </source>
</evidence>
<dbReference type="GO" id="GO:0016757">
    <property type="term" value="F:glycosyltransferase activity"/>
    <property type="evidence" value="ECO:0007669"/>
    <property type="project" value="UniProtKB-KW"/>
</dbReference>
<keyword evidence="2" id="KW-0328">Glycosyltransferase</keyword>
<organism evidence="5 6">
    <name type="scientific">Desulfosarcina alkanivorans</name>
    <dbReference type="NCBI Taxonomy" id="571177"/>
    <lineage>
        <taxon>Bacteria</taxon>
        <taxon>Pseudomonadati</taxon>
        <taxon>Thermodesulfobacteriota</taxon>
        <taxon>Desulfobacteria</taxon>
        <taxon>Desulfobacterales</taxon>
        <taxon>Desulfosarcinaceae</taxon>
        <taxon>Desulfosarcina</taxon>
    </lineage>
</organism>